<accession>A0AAD4QKM7</accession>
<evidence type="ECO:0000313" key="2">
    <source>
        <dbReference type="EMBL" id="KAI0294709.1"/>
    </source>
</evidence>
<reference evidence="2" key="1">
    <citation type="journal article" date="2022" name="New Phytol.">
        <title>Evolutionary transition to the ectomycorrhizal habit in the genomes of a hyperdiverse lineage of mushroom-forming fungi.</title>
        <authorList>
            <person name="Looney B."/>
            <person name="Miyauchi S."/>
            <person name="Morin E."/>
            <person name="Drula E."/>
            <person name="Courty P.E."/>
            <person name="Kohler A."/>
            <person name="Kuo A."/>
            <person name="LaButti K."/>
            <person name="Pangilinan J."/>
            <person name="Lipzen A."/>
            <person name="Riley R."/>
            <person name="Andreopoulos W."/>
            <person name="He G."/>
            <person name="Johnson J."/>
            <person name="Nolan M."/>
            <person name="Tritt A."/>
            <person name="Barry K.W."/>
            <person name="Grigoriev I.V."/>
            <person name="Nagy L.G."/>
            <person name="Hibbett D."/>
            <person name="Henrissat B."/>
            <person name="Matheny P.B."/>
            <person name="Labbe J."/>
            <person name="Martin F.M."/>
        </authorList>
    </citation>
    <scope>NUCLEOTIDE SEQUENCE</scope>
    <source>
        <strain evidence="2">BPL690</strain>
    </source>
</reference>
<evidence type="ECO:0000313" key="3">
    <source>
        <dbReference type="Proteomes" id="UP001203297"/>
    </source>
</evidence>
<name>A0AAD4QKM7_9AGAM</name>
<sequence>MTTMTSKPGLLVLVLPLLLLPPTPSLRRSCPPRHVSRRTSCPSCRLFRSGRKMSGVVCSLMTSGWQRYCGIKIPRLSSSISAQLRLLRS</sequence>
<comment type="caution">
    <text evidence="2">The sequence shown here is derived from an EMBL/GenBank/DDBJ whole genome shotgun (WGS) entry which is preliminary data.</text>
</comment>
<feature type="signal peptide" evidence="1">
    <location>
        <begin position="1"/>
        <end position="25"/>
    </location>
</feature>
<keyword evidence="3" id="KW-1185">Reference proteome</keyword>
<protein>
    <recommendedName>
        <fullName evidence="4">Secreted protein</fullName>
    </recommendedName>
</protein>
<dbReference type="EMBL" id="WTXG01000069">
    <property type="protein sequence ID" value="KAI0294709.1"/>
    <property type="molecule type" value="Genomic_DNA"/>
</dbReference>
<evidence type="ECO:0008006" key="4">
    <source>
        <dbReference type="Google" id="ProtNLM"/>
    </source>
</evidence>
<dbReference type="Proteomes" id="UP001203297">
    <property type="component" value="Unassembled WGS sequence"/>
</dbReference>
<proteinExistence type="predicted"/>
<feature type="chain" id="PRO_5041995637" description="Secreted protein" evidence="1">
    <location>
        <begin position="26"/>
        <end position="89"/>
    </location>
</feature>
<evidence type="ECO:0000256" key="1">
    <source>
        <dbReference type="SAM" id="SignalP"/>
    </source>
</evidence>
<dbReference type="AlphaFoldDB" id="A0AAD4QKM7"/>
<organism evidence="2 3">
    <name type="scientific">Multifurca ochricompacta</name>
    <dbReference type="NCBI Taxonomy" id="376703"/>
    <lineage>
        <taxon>Eukaryota</taxon>
        <taxon>Fungi</taxon>
        <taxon>Dikarya</taxon>
        <taxon>Basidiomycota</taxon>
        <taxon>Agaricomycotina</taxon>
        <taxon>Agaricomycetes</taxon>
        <taxon>Russulales</taxon>
        <taxon>Russulaceae</taxon>
        <taxon>Multifurca</taxon>
    </lineage>
</organism>
<keyword evidence="1" id="KW-0732">Signal</keyword>
<gene>
    <name evidence="2" type="ORF">B0F90DRAFT_1754794</name>
</gene>